<protein>
    <submittedName>
        <fullName evidence="2">Uncharacterized protein</fullName>
    </submittedName>
</protein>
<feature type="compositionally biased region" description="Low complexity" evidence="1">
    <location>
        <begin position="18"/>
        <end position="35"/>
    </location>
</feature>
<dbReference type="Proteomes" id="UP001432190">
    <property type="component" value="Chromosome"/>
</dbReference>
<feature type="compositionally biased region" description="Basic and acidic residues" evidence="1">
    <location>
        <begin position="1"/>
        <end position="12"/>
    </location>
</feature>
<evidence type="ECO:0000313" key="2">
    <source>
        <dbReference type="EMBL" id="WUP49509.1"/>
    </source>
</evidence>
<proteinExistence type="predicted"/>
<evidence type="ECO:0000256" key="1">
    <source>
        <dbReference type="SAM" id="MobiDB-lite"/>
    </source>
</evidence>
<sequence>MPPPHQHQEPRKARVRQPGGPVRLLGGPVRLLGGPVRPPDRRSGVIVY</sequence>
<dbReference type="RefSeq" id="WP_328851574.1">
    <property type="nucleotide sequence ID" value="NZ_CP108084.1"/>
</dbReference>
<reference evidence="2" key="1">
    <citation type="submission" date="2022-10" db="EMBL/GenBank/DDBJ databases">
        <title>The complete genomes of actinobacterial strains from the NBC collection.</title>
        <authorList>
            <person name="Joergensen T.S."/>
            <person name="Alvarez Arevalo M."/>
            <person name="Sterndorff E.B."/>
            <person name="Faurdal D."/>
            <person name="Vuksanovic O."/>
            <person name="Mourched A.-S."/>
            <person name="Charusanti P."/>
            <person name="Shaw S."/>
            <person name="Blin K."/>
            <person name="Weber T."/>
        </authorList>
    </citation>
    <scope>NUCLEOTIDE SEQUENCE</scope>
    <source>
        <strain evidence="2">NBC_00256</strain>
    </source>
</reference>
<keyword evidence="3" id="KW-1185">Reference proteome</keyword>
<gene>
    <name evidence="2" type="ORF">OG994_28880</name>
</gene>
<name>A0ABZ1S5A3_9ACTN</name>
<feature type="region of interest" description="Disordered" evidence="1">
    <location>
        <begin position="1"/>
        <end position="48"/>
    </location>
</feature>
<dbReference type="EMBL" id="CP108084">
    <property type="protein sequence ID" value="WUP49509.1"/>
    <property type="molecule type" value="Genomic_DNA"/>
</dbReference>
<evidence type="ECO:0000313" key="3">
    <source>
        <dbReference type="Proteomes" id="UP001432190"/>
    </source>
</evidence>
<organism evidence="2 3">
    <name type="scientific">Micromonospora globbae</name>
    <dbReference type="NCBI Taxonomy" id="1894969"/>
    <lineage>
        <taxon>Bacteria</taxon>
        <taxon>Bacillati</taxon>
        <taxon>Actinomycetota</taxon>
        <taxon>Actinomycetes</taxon>
        <taxon>Micromonosporales</taxon>
        <taxon>Micromonosporaceae</taxon>
        <taxon>Micromonospora</taxon>
    </lineage>
</organism>
<feature type="compositionally biased region" description="Basic and acidic residues" evidence="1">
    <location>
        <begin position="38"/>
        <end position="48"/>
    </location>
</feature>
<accession>A0ABZ1S5A3</accession>